<keyword evidence="3" id="KW-1185">Reference proteome</keyword>
<dbReference type="SUPFAM" id="SSF51206">
    <property type="entry name" value="cAMP-binding domain-like"/>
    <property type="match status" value="1"/>
</dbReference>
<dbReference type="CDD" id="cd00038">
    <property type="entry name" value="CAP_ED"/>
    <property type="match status" value="1"/>
</dbReference>
<dbReference type="InterPro" id="IPR018490">
    <property type="entry name" value="cNMP-bd_dom_sf"/>
</dbReference>
<dbReference type="EMBL" id="CP101751">
    <property type="protein sequence ID" value="UUC45036.1"/>
    <property type="molecule type" value="Genomic_DNA"/>
</dbReference>
<accession>A0ABY5IUA1</accession>
<dbReference type="RefSeq" id="WP_256550724.1">
    <property type="nucleotide sequence ID" value="NZ_CP101751.1"/>
</dbReference>
<evidence type="ECO:0000313" key="2">
    <source>
        <dbReference type="EMBL" id="UUC45036.1"/>
    </source>
</evidence>
<proteinExistence type="predicted"/>
<sequence>MEQLIQHIGKSVVLTPEEKNNLSLYFHSQTVSKKDFLLSEGQVCQFNYFIIKGCFRLYLCTENGKEQVIQFGIENWWITDYSSYTSGRPSKFYIQAIETSEVLYISRNEQEQLFEKVPRLESYFRKNLERAYAASLTRIEYLFLLSGEERYRNFAKIYPGFVQRVPQYMLASFLGISPEYLSEIRKKPE</sequence>
<reference evidence="2" key="1">
    <citation type="submission" date="2022-07" db="EMBL/GenBank/DDBJ databases">
        <title>Isolation, identification, and degradation of a PFOSA degrading strain from sewage treatment plant.</title>
        <authorList>
            <person name="Zhang L."/>
            <person name="Huo Y."/>
        </authorList>
    </citation>
    <scope>NUCLEOTIDE SEQUENCE</scope>
    <source>
        <strain evidence="2">C1</strain>
    </source>
</reference>
<protein>
    <submittedName>
        <fullName evidence="2">Crp/Fnr family transcriptional regulator</fullName>
    </submittedName>
</protein>
<feature type="domain" description="Cyclic nucleotide-binding" evidence="1">
    <location>
        <begin position="30"/>
        <end position="116"/>
    </location>
</feature>
<evidence type="ECO:0000313" key="3">
    <source>
        <dbReference type="Proteomes" id="UP001059844"/>
    </source>
</evidence>
<dbReference type="InterPro" id="IPR014710">
    <property type="entry name" value="RmlC-like_jellyroll"/>
</dbReference>
<dbReference type="Pfam" id="PF00027">
    <property type="entry name" value="cNMP_binding"/>
    <property type="match status" value="1"/>
</dbReference>
<dbReference type="Gene3D" id="2.60.120.10">
    <property type="entry name" value="Jelly Rolls"/>
    <property type="match status" value="1"/>
</dbReference>
<name>A0ABY5IUA1_9FLAO</name>
<dbReference type="InterPro" id="IPR000595">
    <property type="entry name" value="cNMP-bd_dom"/>
</dbReference>
<gene>
    <name evidence="2" type="ORF">NOX80_15575</name>
</gene>
<evidence type="ECO:0000259" key="1">
    <source>
        <dbReference type="Pfam" id="PF00027"/>
    </source>
</evidence>
<dbReference type="Proteomes" id="UP001059844">
    <property type="component" value="Chromosome"/>
</dbReference>
<organism evidence="2 3">
    <name type="scientific">Flavobacterium cerinum</name>
    <dbReference type="NCBI Taxonomy" id="2502784"/>
    <lineage>
        <taxon>Bacteria</taxon>
        <taxon>Pseudomonadati</taxon>
        <taxon>Bacteroidota</taxon>
        <taxon>Flavobacteriia</taxon>
        <taxon>Flavobacteriales</taxon>
        <taxon>Flavobacteriaceae</taxon>
        <taxon>Flavobacterium</taxon>
    </lineage>
</organism>